<organism evidence="3 4">
    <name type="scientific">Limosilactobacillus fastidiosus</name>
    <dbReference type="NCBI Taxonomy" id="2759855"/>
    <lineage>
        <taxon>Bacteria</taxon>
        <taxon>Bacillati</taxon>
        <taxon>Bacillota</taxon>
        <taxon>Bacilli</taxon>
        <taxon>Lactobacillales</taxon>
        <taxon>Lactobacillaceae</taxon>
        <taxon>Limosilactobacillus</taxon>
    </lineage>
</organism>
<feature type="domain" description="Competence protein CoiA-like N-terminal" evidence="2">
    <location>
        <begin position="17"/>
        <end position="53"/>
    </location>
</feature>
<proteinExistence type="predicted"/>
<dbReference type="EMBL" id="JACIUY010000011">
    <property type="protein sequence ID" value="MBB1085289.1"/>
    <property type="molecule type" value="Genomic_DNA"/>
</dbReference>
<evidence type="ECO:0000313" key="4">
    <source>
        <dbReference type="Proteomes" id="UP000518255"/>
    </source>
</evidence>
<evidence type="ECO:0000313" key="3">
    <source>
        <dbReference type="EMBL" id="MBB1085289.1"/>
    </source>
</evidence>
<name>A0A7W3YB45_9LACO</name>
<dbReference type="Pfam" id="PF06054">
    <property type="entry name" value="CoiA_nuc"/>
    <property type="match status" value="1"/>
</dbReference>
<dbReference type="AlphaFoldDB" id="A0A7W3YB45"/>
<sequence>MLVAKSNDQFVNAFNANKREEYYCPECGEQLILKKGKCKVAHFAHGVNSKCQLQKGESYEHLLGKQQIFEWARQNNWYPELEVYISSLKQRADVLLNVQGRQVAIEFQCSPLSLIDLQERTRGYEKLGIKCYWFLGSPYELKIHQRQTQKFIQLLNNRYRLIFWNIKSAAIKIVNATIWEQRLNLRQINKNYRTLHQLISLPETKMNFLRNGLPLICHQRLRGIQVTKHPEIYWRYLVCRKLADIPLFTSFSQTSWIKMLRKVEASEWVIFPCLPPMILINTYLRLFTGQLIRCGIIVRRKKRIILVKYPRSSRSLAEQEQEVQKLLSGYQ</sequence>
<dbReference type="InterPro" id="IPR057253">
    <property type="entry name" value="CoiA-like_N"/>
</dbReference>
<evidence type="ECO:0000259" key="1">
    <source>
        <dbReference type="Pfam" id="PF06054"/>
    </source>
</evidence>
<evidence type="ECO:0008006" key="5">
    <source>
        <dbReference type="Google" id="ProtNLM"/>
    </source>
</evidence>
<dbReference type="Pfam" id="PF25164">
    <property type="entry name" value="CoiA_N"/>
    <property type="match status" value="1"/>
</dbReference>
<dbReference type="InterPro" id="IPR010330">
    <property type="entry name" value="CoiA_nuc"/>
</dbReference>
<evidence type="ECO:0000259" key="2">
    <source>
        <dbReference type="Pfam" id="PF25164"/>
    </source>
</evidence>
<protein>
    <recommendedName>
        <fullName evidence="5">Competence protein CoiA</fullName>
    </recommendedName>
</protein>
<accession>A0A7W3YB45</accession>
<gene>
    <name evidence="3" type="ORF">H5R63_00440</name>
</gene>
<feature type="domain" description="Competence protein CoiA nuclease-like" evidence="1">
    <location>
        <begin position="57"/>
        <end position="178"/>
    </location>
</feature>
<dbReference type="RefSeq" id="WP_182580016.1">
    <property type="nucleotide sequence ID" value="NZ_JACIUY010000011.1"/>
</dbReference>
<reference evidence="3 4" key="1">
    <citation type="submission" date="2020-07" db="EMBL/GenBank/DDBJ databases">
        <title>Description of Limosilactobacillus balticus sp. nov., Limosilactobacillus agrestis sp. nov., Limosilactobacillus albertensis sp. nov., Limosilactobacillus rudii sp. nov., Limosilactobacillus fastidiosus sp. nov., five novel Limosilactobacillus species isolated from the vertebrate gastrointestinal tract, and proposal of 6 subspecies of Limosilactobacillus reuteri adapted to the gastrointestinal tract of specific vertebrate hosts.</title>
        <authorList>
            <person name="Li F."/>
            <person name="Cheng C."/>
            <person name="Zheng J."/>
            <person name="Quevedo R.M."/>
            <person name="Li J."/>
            <person name="Roos S."/>
            <person name="Gaenzle M.G."/>
            <person name="Walter J."/>
        </authorList>
    </citation>
    <scope>NUCLEOTIDE SEQUENCE [LARGE SCALE GENOMIC DNA]</scope>
    <source>
        <strain evidence="3 4">WF-MA3-C</strain>
    </source>
</reference>
<comment type="caution">
    <text evidence="3">The sequence shown here is derived from an EMBL/GenBank/DDBJ whole genome shotgun (WGS) entry which is preliminary data.</text>
</comment>
<dbReference type="Proteomes" id="UP000518255">
    <property type="component" value="Unassembled WGS sequence"/>
</dbReference>